<dbReference type="Pfam" id="PF02697">
    <property type="entry name" value="VAPB_antitox"/>
    <property type="match status" value="1"/>
</dbReference>
<keyword evidence="3" id="KW-0614">Plasmid</keyword>
<geneLocation type="plasmid" evidence="3">
    <name>unnamed1</name>
</geneLocation>
<evidence type="ECO:0000256" key="1">
    <source>
        <dbReference type="ARBA" id="ARBA00022649"/>
    </source>
</evidence>
<feature type="region of interest" description="Disordered" evidence="2">
    <location>
        <begin position="62"/>
        <end position="91"/>
    </location>
</feature>
<name>A0A2I8VQF6_9EURY</name>
<dbReference type="RefSeq" id="WP_103427846.1">
    <property type="nucleotide sequence ID" value="NZ_CP026310.1"/>
</dbReference>
<keyword evidence="1" id="KW-1277">Toxin-antitoxin system</keyword>
<sequence length="91" mass="10273">MGTTIDLTEDVYERLKARKRDDESFTDLITRLLDETAADWREGFGTLDADETKELEQAVKASRGRMSEGLTARQQEALSNLSDVEDTDETT</sequence>
<dbReference type="InterPro" id="IPR003847">
    <property type="entry name" value="Put_antitoxin"/>
</dbReference>
<accession>A0A2I8VQF6</accession>
<protein>
    <recommendedName>
        <fullName evidence="5">Antitoxin</fullName>
    </recommendedName>
</protein>
<gene>
    <name evidence="3" type="ORF">C2R22_21515</name>
</gene>
<feature type="compositionally biased region" description="Polar residues" evidence="2">
    <location>
        <begin position="72"/>
        <end position="82"/>
    </location>
</feature>
<keyword evidence="4" id="KW-1185">Reference proteome</keyword>
<evidence type="ECO:0000313" key="3">
    <source>
        <dbReference type="EMBL" id="AUV84157.1"/>
    </source>
</evidence>
<dbReference type="AlphaFoldDB" id="A0A2I8VQF6"/>
<reference evidence="3 4" key="1">
    <citation type="submission" date="2018-01" db="EMBL/GenBank/DDBJ databases">
        <title>Complete genome sequence of Salinigranum rubrum GX10T, an extremely halophilic archaeon isolated from a marine solar saltern.</title>
        <authorList>
            <person name="Han S."/>
        </authorList>
    </citation>
    <scope>NUCLEOTIDE SEQUENCE [LARGE SCALE GENOMIC DNA]</scope>
    <source>
        <strain evidence="3 4">GX10</strain>
        <plasmid evidence="4">Plasmid unnamed1</plasmid>
    </source>
</reference>
<dbReference type="KEGG" id="srub:C2R22_21515"/>
<dbReference type="OrthoDB" id="9187at2157"/>
<organism evidence="3 4">
    <name type="scientific">Salinigranum rubrum</name>
    <dbReference type="NCBI Taxonomy" id="755307"/>
    <lineage>
        <taxon>Archaea</taxon>
        <taxon>Methanobacteriati</taxon>
        <taxon>Methanobacteriota</taxon>
        <taxon>Stenosarchaea group</taxon>
        <taxon>Halobacteria</taxon>
        <taxon>Halobacteriales</taxon>
        <taxon>Haloferacaceae</taxon>
        <taxon>Salinigranum</taxon>
    </lineage>
</organism>
<evidence type="ECO:0008006" key="5">
    <source>
        <dbReference type="Google" id="ProtNLM"/>
    </source>
</evidence>
<dbReference type="Proteomes" id="UP000236584">
    <property type="component" value="Plasmid unnamed1"/>
</dbReference>
<dbReference type="EMBL" id="CP026310">
    <property type="protein sequence ID" value="AUV84157.1"/>
    <property type="molecule type" value="Genomic_DNA"/>
</dbReference>
<dbReference type="GeneID" id="35594729"/>
<proteinExistence type="predicted"/>
<evidence type="ECO:0000313" key="4">
    <source>
        <dbReference type="Proteomes" id="UP000236584"/>
    </source>
</evidence>
<evidence type="ECO:0000256" key="2">
    <source>
        <dbReference type="SAM" id="MobiDB-lite"/>
    </source>
</evidence>